<evidence type="ECO:0000313" key="3">
    <source>
        <dbReference type="Proteomes" id="UP001139485"/>
    </source>
</evidence>
<dbReference type="Pfam" id="PF00196">
    <property type="entry name" value="GerE"/>
    <property type="match status" value="1"/>
</dbReference>
<gene>
    <name evidence="2" type="ORF">M8330_08775</name>
</gene>
<proteinExistence type="predicted"/>
<dbReference type="GO" id="GO:0003677">
    <property type="term" value="F:DNA binding"/>
    <property type="evidence" value="ECO:0007669"/>
    <property type="project" value="InterPro"/>
</dbReference>
<sequence length="330" mass="36414">MPLPPPESVLSALGVPRPAERCYQSVLSQSGRELVSIAATLLQTEQELLVDLQPLIDRGLVELRDSRVFVVTPAEAVLQAVEETSRAAAAAHRRLEAISGAIPHLTATNVRPHPGEVVDHGAVDGEISSGGNPVQLLTSLIRESSGDLLWFRAEHFEAPREDAMLHLIGEAMAKGRRSRAIYPVRAVTDMPDTLSRRAAAGEEIRLVPDLPTRMLIIGTTHVILPEPLGFMDEPRSLVRQTGWVQALTLWFESVWDQAMPYAQQSRHEVRADMRTFLLQQLASGAQDEQIARRLGVSLRTVRRRVADMMSELGAESRFQAGVEAARRGWL</sequence>
<dbReference type="CDD" id="cd06170">
    <property type="entry name" value="LuxR_C_like"/>
    <property type="match status" value="1"/>
</dbReference>
<reference evidence="2" key="1">
    <citation type="submission" date="2022-05" db="EMBL/GenBank/DDBJ databases">
        <authorList>
            <person name="Tuo L."/>
        </authorList>
    </citation>
    <scope>NUCLEOTIDE SEQUENCE</scope>
    <source>
        <strain evidence="2">BSK12Z-4</strain>
    </source>
</reference>
<keyword evidence="3" id="KW-1185">Reference proteome</keyword>
<dbReference type="GO" id="GO:0006355">
    <property type="term" value="P:regulation of DNA-templated transcription"/>
    <property type="evidence" value="ECO:0007669"/>
    <property type="project" value="InterPro"/>
</dbReference>
<evidence type="ECO:0000313" key="2">
    <source>
        <dbReference type="EMBL" id="MCM0620389.1"/>
    </source>
</evidence>
<dbReference type="RefSeq" id="WP_250827026.1">
    <property type="nucleotide sequence ID" value="NZ_JAMOIL010000009.1"/>
</dbReference>
<dbReference type="SUPFAM" id="SSF46894">
    <property type="entry name" value="C-terminal effector domain of the bipartite response regulators"/>
    <property type="match status" value="1"/>
</dbReference>
<feature type="domain" description="HTH luxR-type" evidence="1">
    <location>
        <begin position="277"/>
        <end position="324"/>
    </location>
</feature>
<organism evidence="2 3">
    <name type="scientific">Nocardioides bruguierae</name>
    <dbReference type="NCBI Taxonomy" id="2945102"/>
    <lineage>
        <taxon>Bacteria</taxon>
        <taxon>Bacillati</taxon>
        <taxon>Actinomycetota</taxon>
        <taxon>Actinomycetes</taxon>
        <taxon>Propionibacteriales</taxon>
        <taxon>Nocardioidaceae</taxon>
        <taxon>Nocardioides</taxon>
    </lineage>
</organism>
<protein>
    <submittedName>
        <fullName evidence="2">Helix-turn-helix transcriptional regulator</fullName>
    </submittedName>
</protein>
<name>A0A9X2D7C1_9ACTN</name>
<dbReference type="AlphaFoldDB" id="A0A9X2D7C1"/>
<dbReference type="Gene3D" id="1.10.10.10">
    <property type="entry name" value="Winged helix-like DNA-binding domain superfamily/Winged helix DNA-binding domain"/>
    <property type="match status" value="1"/>
</dbReference>
<dbReference type="InterPro" id="IPR036388">
    <property type="entry name" value="WH-like_DNA-bd_sf"/>
</dbReference>
<dbReference type="SMART" id="SM00421">
    <property type="entry name" value="HTH_LUXR"/>
    <property type="match status" value="1"/>
</dbReference>
<accession>A0A9X2D7C1</accession>
<dbReference type="InterPro" id="IPR000792">
    <property type="entry name" value="Tscrpt_reg_LuxR_C"/>
</dbReference>
<dbReference type="EMBL" id="JAMOIL010000009">
    <property type="protein sequence ID" value="MCM0620389.1"/>
    <property type="molecule type" value="Genomic_DNA"/>
</dbReference>
<evidence type="ECO:0000259" key="1">
    <source>
        <dbReference type="SMART" id="SM00421"/>
    </source>
</evidence>
<dbReference type="Proteomes" id="UP001139485">
    <property type="component" value="Unassembled WGS sequence"/>
</dbReference>
<dbReference type="InterPro" id="IPR016032">
    <property type="entry name" value="Sig_transdc_resp-reg_C-effctor"/>
</dbReference>
<comment type="caution">
    <text evidence="2">The sequence shown here is derived from an EMBL/GenBank/DDBJ whole genome shotgun (WGS) entry which is preliminary data.</text>
</comment>